<dbReference type="AlphaFoldDB" id="A0AAW1UJJ7"/>
<reference evidence="2 3" key="1">
    <citation type="submission" date="2023-03" db="EMBL/GenBank/DDBJ databases">
        <title>Genome insight into feeding habits of ladybird beetles.</title>
        <authorList>
            <person name="Li H.-S."/>
            <person name="Huang Y.-H."/>
            <person name="Pang H."/>
        </authorList>
    </citation>
    <scope>NUCLEOTIDE SEQUENCE [LARGE SCALE GENOMIC DNA]</scope>
    <source>
        <strain evidence="2">SYSU_2023b</strain>
        <tissue evidence="2">Whole body</tissue>
    </source>
</reference>
<evidence type="ECO:0000313" key="2">
    <source>
        <dbReference type="EMBL" id="KAK9882893.1"/>
    </source>
</evidence>
<comment type="caution">
    <text evidence="2">The sequence shown here is derived from an EMBL/GenBank/DDBJ whole genome shotgun (WGS) entry which is preliminary data.</text>
</comment>
<evidence type="ECO:0000256" key="1">
    <source>
        <dbReference type="SAM" id="MobiDB-lite"/>
    </source>
</evidence>
<organism evidence="2 3">
    <name type="scientific">Henosepilachna vigintioctopunctata</name>
    <dbReference type="NCBI Taxonomy" id="420089"/>
    <lineage>
        <taxon>Eukaryota</taxon>
        <taxon>Metazoa</taxon>
        <taxon>Ecdysozoa</taxon>
        <taxon>Arthropoda</taxon>
        <taxon>Hexapoda</taxon>
        <taxon>Insecta</taxon>
        <taxon>Pterygota</taxon>
        <taxon>Neoptera</taxon>
        <taxon>Endopterygota</taxon>
        <taxon>Coleoptera</taxon>
        <taxon>Polyphaga</taxon>
        <taxon>Cucujiformia</taxon>
        <taxon>Coccinelloidea</taxon>
        <taxon>Coccinellidae</taxon>
        <taxon>Epilachninae</taxon>
        <taxon>Epilachnini</taxon>
        <taxon>Henosepilachna</taxon>
    </lineage>
</organism>
<protein>
    <submittedName>
        <fullName evidence="2">Uncharacterized protein</fullName>
    </submittedName>
</protein>
<proteinExistence type="predicted"/>
<gene>
    <name evidence="2" type="ORF">WA026_023692</name>
</gene>
<keyword evidence="3" id="KW-1185">Reference proteome</keyword>
<accession>A0AAW1UJJ7</accession>
<dbReference type="Proteomes" id="UP001431783">
    <property type="component" value="Unassembled WGS sequence"/>
</dbReference>
<sequence>MEWNAIDSDNPPYPGGTNMDEYHKSISQNELTTLLIQYLNLINDKDIENNDFDIEKTKVIFDKILSQSKLALSTQNNAPQITQESILSQDPNLQSQSSTNSNIESTQETRKKSLIKSYDLTDTGPFKIYIVRVRTIILDPYIP</sequence>
<dbReference type="EMBL" id="JARQZJ010000087">
    <property type="protein sequence ID" value="KAK9882893.1"/>
    <property type="molecule type" value="Genomic_DNA"/>
</dbReference>
<feature type="region of interest" description="Disordered" evidence="1">
    <location>
        <begin position="85"/>
        <end position="108"/>
    </location>
</feature>
<name>A0AAW1UJJ7_9CUCU</name>
<evidence type="ECO:0000313" key="3">
    <source>
        <dbReference type="Proteomes" id="UP001431783"/>
    </source>
</evidence>
<feature type="compositionally biased region" description="Polar residues" evidence="1">
    <location>
        <begin position="85"/>
        <end position="106"/>
    </location>
</feature>